<dbReference type="RefSeq" id="XP_009040649.1">
    <property type="nucleotide sequence ID" value="XM_009042401.1"/>
</dbReference>
<dbReference type="Proteomes" id="UP000002729">
    <property type="component" value="Unassembled WGS sequence"/>
</dbReference>
<dbReference type="InParanoid" id="F0YJI1"/>
<organism evidence="4">
    <name type="scientific">Aureococcus anophagefferens</name>
    <name type="common">Harmful bloom alga</name>
    <dbReference type="NCBI Taxonomy" id="44056"/>
    <lineage>
        <taxon>Eukaryota</taxon>
        <taxon>Sar</taxon>
        <taxon>Stramenopiles</taxon>
        <taxon>Ochrophyta</taxon>
        <taxon>Pelagophyceae</taxon>
        <taxon>Pelagomonadales</taxon>
        <taxon>Pelagomonadaceae</taxon>
        <taxon>Aureococcus</taxon>
    </lineage>
</organism>
<proteinExistence type="predicted"/>
<evidence type="ECO:0000313" key="4">
    <source>
        <dbReference type="Proteomes" id="UP000002729"/>
    </source>
</evidence>
<evidence type="ECO:0000256" key="1">
    <source>
        <dbReference type="SAM" id="MobiDB-lite"/>
    </source>
</evidence>
<dbReference type="AlphaFoldDB" id="F0YJI1"/>
<accession>F0YJI1</accession>
<keyword evidence="4" id="KW-1185">Reference proteome</keyword>
<evidence type="ECO:0000256" key="2">
    <source>
        <dbReference type="SAM" id="Phobius"/>
    </source>
</evidence>
<evidence type="ECO:0000313" key="3">
    <source>
        <dbReference type="EMBL" id="EGB04736.1"/>
    </source>
</evidence>
<name>F0YJI1_AURAN</name>
<protein>
    <submittedName>
        <fullName evidence="3">Uncharacterized protein</fullName>
    </submittedName>
</protein>
<gene>
    <name evidence="3" type="ORF">AURANDRAFT_66982</name>
</gene>
<dbReference type="GeneID" id="20226028"/>
<feature type="region of interest" description="Disordered" evidence="1">
    <location>
        <begin position="318"/>
        <end position="349"/>
    </location>
</feature>
<dbReference type="KEGG" id="aaf:AURANDRAFT_66982"/>
<keyword evidence="2" id="KW-0812">Transmembrane</keyword>
<dbReference type="EMBL" id="GL833148">
    <property type="protein sequence ID" value="EGB04736.1"/>
    <property type="molecule type" value="Genomic_DNA"/>
</dbReference>
<feature type="compositionally biased region" description="Basic and acidic residues" evidence="1">
    <location>
        <begin position="319"/>
        <end position="349"/>
    </location>
</feature>
<sequence length="349" mass="39629">MSDFQDTLSAFPRELMREDFGAFIAHYSCEANGVVTNHVFHGRNDPRRMSAFLQFMSLIASILLLVAVGVQYAQHVKNLQLQTERWAKLNSMSKRCLVSEYHKRERACSVYDELHAKLVVLRRKLLVAIQQSPLTLEATIFDTELFDLIGTESTHKEVHRQRCTSWEMALATSYSIFDTAKIGACVTCVKKKLSLVEWLDGIEPAKLDTNTLEHISINLKRFLSRVVQVKAVRNAAIANSCVVCLDGARDVLLLDCMHLVPIMLSLDTGMCGNLMCCPPCEKGGWPRPSEVPRFRFLSPWFLSPCVVPCGLPPCNPQQWRRETTPRRRRIEQKLGSHRPESSDKKTALR</sequence>
<reference evidence="3 4" key="1">
    <citation type="journal article" date="2011" name="Proc. Natl. Acad. Sci. U.S.A.">
        <title>Niche of harmful alga Aureococcus anophagefferens revealed through ecogenomics.</title>
        <authorList>
            <person name="Gobler C.J."/>
            <person name="Berry D.L."/>
            <person name="Dyhrman S.T."/>
            <person name="Wilhelm S.W."/>
            <person name="Salamov A."/>
            <person name="Lobanov A.V."/>
            <person name="Zhang Y."/>
            <person name="Collier J.L."/>
            <person name="Wurch L.L."/>
            <person name="Kustka A.B."/>
            <person name="Dill B.D."/>
            <person name="Shah M."/>
            <person name="VerBerkmoes N.C."/>
            <person name="Kuo A."/>
            <person name="Terry A."/>
            <person name="Pangilinan J."/>
            <person name="Lindquist E.A."/>
            <person name="Lucas S."/>
            <person name="Paulsen I.T."/>
            <person name="Hattenrath-Lehmann T.K."/>
            <person name="Talmage S.C."/>
            <person name="Walker E.A."/>
            <person name="Koch F."/>
            <person name="Burson A.M."/>
            <person name="Marcoval M.A."/>
            <person name="Tang Y.Z."/>
            <person name="Lecleir G.R."/>
            <person name="Coyne K.J."/>
            <person name="Berg G.M."/>
            <person name="Bertrand E.M."/>
            <person name="Saito M.A."/>
            <person name="Gladyshev V.N."/>
            <person name="Grigoriev I.V."/>
        </authorList>
    </citation>
    <scope>NUCLEOTIDE SEQUENCE [LARGE SCALE GENOMIC DNA]</scope>
    <source>
        <strain evidence="4">CCMP 1984</strain>
    </source>
</reference>
<keyword evidence="2" id="KW-0472">Membrane</keyword>
<feature type="transmembrane region" description="Helical" evidence="2">
    <location>
        <begin position="51"/>
        <end position="73"/>
    </location>
</feature>
<keyword evidence="2" id="KW-1133">Transmembrane helix</keyword>